<dbReference type="InterPro" id="IPR013154">
    <property type="entry name" value="ADH-like_N"/>
</dbReference>
<dbReference type="AlphaFoldDB" id="A0AAN6II12"/>
<dbReference type="SMART" id="SM00829">
    <property type="entry name" value="PKS_ER"/>
    <property type="match status" value="1"/>
</dbReference>
<reference evidence="4" key="1">
    <citation type="journal article" date="2022" name="bioRxiv">
        <title>Deciphering the potential niche of two novel black yeast fungi from a biological soil crust based on their genomes, phenotypes, and melanin regulation.</title>
        <authorList>
            <consortium name="DOE Joint Genome Institute"/>
            <person name="Carr E.C."/>
            <person name="Barton Q."/>
            <person name="Grambo S."/>
            <person name="Sullivan M."/>
            <person name="Renfro C.M."/>
            <person name="Kuo A."/>
            <person name="Pangilinan J."/>
            <person name="Lipzen A."/>
            <person name="Keymanesh K."/>
            <person name="Savage E."/>
            <person name="Barry K."/>
            <person name="Grigoriev I.V."/>
            <person name="Riekhof W.R."/>
            <person name="Harris S.S."/>
        </authorList>
    </citation>
    <scope>NUCLEOTIDE SEQUENCE</scope>
    <source>
        <strain evidence="4">JF 03-4F</strain>
    </source>
</reference>
<dbReference type="GO" id="GO:0016651">
    <property type="term" value="F:oxidoreductase activity, acting on NAD(P)H"/>
    <property type="evidence" value="ECO:0007669"/>
    <property type="project" value="InterPro"/>
</dbReference>
<dbReference type="InterPro" id="IPR011032">
    <property type="entry name" value="GroES-like_sf"/>
</dbReference>
<evidence type="ECO:0000313" key="4">
    <source>
        <dbReference type="EMBL" id="KAI1618832.1"/>
    </source>
</evidence>
<dbReference type="Proteomes" id="UP001203852">
    <property type="component" value="Unassembled WGS sequence"/>
</dbReference>
<gene>
    <name evidence="4" type="ORF">EDD36DRAFT_471153</name>
</gene>
<feature type="domain" description="Enoyl reductase (ER)" evidence="3">
    <location>
        <begin position="11"/>
        <end position="328"/>
    </location>
</feature>
<sequence>MPSQKAIAVNELAHPVKLIDRPIPKPGSGQVLVKVSIAGLNPHDGRVREIAYFVGKENLPATFAVDIVGKIAELGPDVTSFNIGDQVFGQGDPALSDTKGSQEYALLEADFIAPLPIAVTPDQTSTIILNALTSYVALFSQLGFGLPSPLSADSKGFDYSKVSMVIVGGNSACGKFGIQLAKWAGVGTIILTAGIHAEKTLKEMGANLVIDRCLSDDNVYQAVRHAVGDDLLYVCDTVNADDQTLGVRLLSDSKEGTFVPLRPRDNAIDATAVGSKRAGYRVQRFVAGPVLFRQVAAEFFKALPNLIDDGVLQPTPFNVIKGLDADEINKQLDGWRDGGWPTRANIHVAV</sequence>
<dbReference type="EMBL" id="MU404350">
    <property type="protein sequence ID" value="KAI1618832.1"/>
    <property type="molecule type" value="Genomic_DNA"/>
</dbReference>
<evidence type="ECO:0000313" key="5">
    <source>
        <dbReference type="Proteomes" id="UP001203852"/>
    </source>
</evidence>
<dbReference type="Gene3D" id="3.90.180.10">
    <property type="entry name" value="Medium-chain alcohol dehydrogenases, catalytic domain"/>
    <property type="match status" value="1"/>
</dbReference>
<organism evidence="4 5">
    <name type="scientific">Exophiala viscosa</name>
    <dbReference type="NCBI Taxonomy" id="2486360"/>
    <lineage>
        <taxon>Eukaryota</taxon>
        <taxon>Fungi</taxon>
        <taxon>Dikarya</taxon>
        <taxon>Ascomycota</taxon>
        <taxon>Pezizomycotina</taxon>
        <taxon>Eurotiomycetes</taxon>
        <taxon>Chaetothyriomycetidae</taxon>
        <taxon>Chaetothyriales</taxon>
        <taxon>Herpotrichiellaceae</taxon>
        <taxon>Exophiala</taxon>
    </lineage>
</organism>
<dbReference type="SUPFAM" id="SSF51735">
    <property type="entry name" value="NAD(P)-binding Rossmann-fold domains"/>
    <property type="match status" value="1"/>
</dbReference>
<evidence type="ECO:0000256" key="2">
    <source>
        <dbReference type="ARBA" id="ARBA00023002"/>
    </source>
</evidence>
<name>A0AAN6II12_9EURO</name>
<dbReference type="PANTHER" id="PTHR45348:SF2">
    <property type="entry name" value="ZINC-TYPE ALCOHOL DEHYDROGENASE-LIKE PROTEIN C2E1P3.01"/>
    <property type="match status" value="1"/>
</dbReference>
<dbReference type="Pfam" id="PF08240">
    <property type="entry name" value="ADH_N"/>
    <property type="match status" value="1"/>
</dbReference>
<accession>A0AAN6II12</accession>
<keyword evidence="2" id="KW-0560">Oxidoreductase</keyword>
<comment type="similarity">
    <text evidence="1">Belongs to the zinc-containing alcohol dehydrogenase family.</text>
</comment>
<proteinExistence type="inferred from homology"/>
<keyword evidence="5" id="KW-1185">Reference proteome</keyword>
<dbReference type="Gene3D" id="3.40.50.720">
    <property type="entry name" value="NAD(P)-binding Rossmann-like Domain"/>
    <property type="match status" value="1"/>
</dbReference>
<comment type="caution">
    <text evidence="4">The sequence shown here is derived from an EMBL/GenBank/DDBJ whole genome shotgun (WGS) entry which is preliminary data.</text>
</comment>
<dbReference type="InterPro" id="IPR036291">
    <property type="entry name" value="NAD(P)-bd_dom_sf"/>
</dbReference>
<dbReference type="PANTHER" id="PTHR45348">
    <property type="entry name" value="HYPOTHETICAL OXIDOREDUCTASE (EUROFUNG)"/>
    <property type="match status" value="1"/>
</dbReference>
<evidence type="ECO:0000256" key="1">
    <source>
        <dbReference type="ARBA" id="ARBA00008072"/>
    </source>
</evidence>
<dbReference type="SUPFAM" id="SSF50129">
    <property type="entry name" value="GroES-like"/>
    <property type="match status" value="1"/>
</dbReference>
<dbReference type="InterPro" id="IPR047122">
    <property type="entry name" value="Trans-enoyl_RdTase-like"/>
</dbReference>
<protein>
    <submittedName>
        <fullName evidence="4">Chaperonin 10-like protein</fullName>
    </submittedName>
</protein>
<evidence type="ECO:0000259" key="3">
    <source>
        <dbReference type="SMART" id="SM00829"/>
    </source>
</evidence>
<dbReference type="InterPro" id="IPR020843">
    <property type="entry name" value="ER"/>
</dbReference>